<feature type="transmembrane region" description="Helical" evidence="12">
    <location>
        <begin position="2038"/>
        <end position="2060"/>
    </location>
</feature>
<feature type="transmembrane region" description="Helical" evidence="12">
    <location>
        <begin position="12"/>
        <end position="31"/>
    </location>
</feature>
<evidence type="ECO:0000313" key="18">
    <source>
        <dbReference type="Proteomes" id="UP000887569"/>
    </source>
</evidence>
<feature type="region of interest" description="Disordered" evidence="11">
    <location>
        <begin position="1543"/>
        <end position="1604"/>
    </location>
</feature>
<feature type="compositionally biased region" description="Basic and acidic residues" evidence="11">
    <location>
        <begin position="1569"/>
        <end position="1585"/>
    </location>
</feature>
<evidence type="ECO:0000256" key="5">
    <source>
        <dbReference type="ARBA" id="ARBA00022692"/>
    </source>
</evidence>
<feature type="transmembrane region" description="Helical" evidence="12">
    <location>
        <begin position="558"/>
        <end position="578"/>
    </location>
</feature>
<feature type="transmembrane region" description="Helical" evidence="12">
    <location>
        <begin position="534"/>
        <end position="552"/>
    </location>
</feature>
<feature type="transmembrane region" description="Helical" evidence="12">
    <location>
        <begin position="1037"/>
        <end position="1054"/>
    </location>
</feature>
<evidence type="ECO:0000259" key="13">
    <source>
        <dbReference type="Pfam" id="PF12166"/>
    </source>
</evidence>
<evidence type="ECO:0000256" key="8">
    <source>
        <dbReference type="ARBA" id="ARBA00023136"/>
    </source>
</evidence>
<dbReference type="PANTHER" id="PTHR47049">
    <property type="entry name" value="PIEZO-TYPE MECHANOSENSITIVE ION CHANNEL HOMOLOG"/>
    <property type="match status" value="1"/>
</dbReference>
<feature type="transmembrane region" description="Helical" evidence="12">
    <location>
        <begin position="63"/>
        <end position="86"/>
    </location>
</feature>
<dbReference type="PANTHER" id="PTHR47049:SF2">
    <property type="entry name" value="PIEZO-TYPE MECHANOSENSITIVE ION CHANNEL HOMOLOG"/>
    <property type="match status" value="1"/>
</dbReference>
<feature type="region of interest" description="Disordered" evidence="11">
    <location>
        <begin position="492"/>
        <end position="517"/>
    </location>
</feature>
<keyword evidence="4" id="KW-1003">Cell membrane</keyword>
<dbReference type="InterPro" id="IPR031334">
    <property type="entry name" value="Piezo_cap_dom"/>
</dbReference>
<feature type="transmembrane region" description="Helical" evidence="12">
    <location>
        <begin position="2109"/>
        <end position="2130"/>
    </location>
</feature>
<feature type="transmembrane region" description="Helical" evidence="12">
    <location>
        <begin position="776"/>
        <end position="801"/>
    </location>
</feature>
<dbReference type="InterPro" id="IPR056769">
    <property type="entry name" value="Piezo_TM1-24"/>
</dbReference>
<feature type="coiled-coil region" evidence="10">
    <location>
        <begin position="1284"/>
        <end position="1311"/>
    </location>
</feature>
<feature type="transmembrane region" description="Helical" evidence="12">
    <location>
        <begin position="464"/>
        <end position="481"/>
    </location>
</feature>
<feature type="transmembrane region" description="Helical" evidence="12">
    <location>
        <begin position="639"/>
        <end position="660"/>
    </location>
</feature>
<dbReference type="InterPro" id="IPR031805">
    <property type="entry name" value="Piezo_TM25-28"/>
</dbReference>
<feature type="transmembrane region" description="Helical" evidence="12">
    <location>
        <begin position="980"/>
        <end position="1003"/>
    </location>
</feature>
<evidence type="ECO:0000256" key="7">
    <source>
        <dbReference type="ARBA" id="ARBA00023065"/>
    </source>
</evidence>
<evidence type="ECO:0000256" key="12">
    <source>
        <dbReference type="SAM" id="Phobius"/>
    </source>
</evidence>
<evidence type="ECO:0000256" key="2">
    <source>
        <dbReference type="ARBA" id="ARBA00007821"/>
    </source>
</evidence>
<feature type="transmembrane region" description="Helical" evidence="12">
    <location>
        <begin position="2080"/>
        <end position="2097"/>
    </location>
</feature>
<feature type="transmembrane region" description="Helical" evidence="12">
    <location>
        <begin position="876"/>
        <end position="895"/>
    </location>
</feature>
<feature type="compositionally biased region" description="Polar residues" evidence="11">
    <location>
        <begin position="1586"/>
        <end position="1602"/>
    </location>
</feature>
<name>A0A915B3X8_PARUN</name>
<comment type="subcellular location">
    <subcellularLocation>
        <location evidence="1">Cell membrane</location>
        <topology evidence="1">Multi-pass membrane protein</topology>
    </subcellularLocation>
</comment>
<keyword evidence="6 12" id="KW-1133">Transmembrane helix</keyword>
<feature type="domain" description="Piezo non-specific cation channel cap" evidence="13">
    <location>
        <begin position="2312"/>
        <end position="2608"/>
    </location>
</feature>
<dbReference type="Pfam" id="PF24871">
    <property type="entry name" value="Piezo_TM1-24"/>
    <property type="match status" value="2"/>
</dbReference>
<accession>A0A915B3X8</accession>
<feature type="transmembrane region" description="Helical" evidence="12">
    <location>
        <begin position="2516"/>
        <end position="2540"/>
    </location>
</feature>
<evidence type="ECO:0000259" key="17">
    <source>
        <dbReference type="Pfam" id="PF24874"/>
    </source>
</evidence>
<protein>
    <submittedName>
        <fullName evidence="19">Piezo-type mechanosensitive ion channel component</fullName>
    </submittedName>
</protein>
<feature type="compositionally biased region" description="Polar residues" evidence="11">
    <location>
        <begin position="1363"/>
        <end position="1377"/>
    </location>
</feature>
<feature type="transmembrane region" description="Helical" evidence="12">
    <location>
        <begin position="183"/>
        <end position="203"/>
    </location>
</feature>
<feature type="transmembrane region" description="Helical" evidence="12">
    <location>
        <begin position="209"/>
        <end position="227"/>
    </location>
</feature>
<feature type="transmembrane region" description="Helical" evidence="12">
    <location>
        <begin position="239"/>
        <end position="256"/>
    </location>
</feature>
<evidence type="ECO:0000259" key="14">
    <source>
        <dbReference type="Pfam" id="PF15917"/>
    </source>
</evidence>
<feature type="transmembrane region" description="Helical" evidence="12">
    <location>
        <begin position="813"/>
        <end position="831"/>
    </location>
</feature>
<dbReference type="Pfam" id="PF15917">
    <property type="entry name" value="Piezo_TM25-28"/>
    <property type="match status" value="1"/>
</dbReference>
<dbReference type="Pfam" id="PF23188">
    <property type="entry name" value="THU_Piezo1"/>
    <property type="match status" value="1"/>
</dbReference>
<feature type="domain" description="Piezo TM1-24" evidence="16">
    <location>
        <begin position="30"/>
        <end position="342"/>
    </location>
</feature>
<evidence type="ECO:0000256" key="4">
    <source>
        <dbReference type="ARBA" id="ARBA00022475"/>
    </source>
</evidence>
<feature type="transmembrane region" description="Helical" evidence="12">
    <location>
        <begin position="418"/>
        <end position="435"/>
    </location>
</feature>
<feature type="transmembrane region" description="Helical" evidence="12">
    <location>
        <begin position="2253"/>
        <end position="2277"/>
    </location>
</feature>
<feature type="compositionally biased region" description="Basic and acidic residues" evidence="11">
    <location>
        <begin position="492"/>
        <end position="514"/>
    </location>
</feature>
<keyword evidence="3" id="KW-0813">Transport</keyword>
<feature type="transmembrane region" description="Helical" evidence="12">
    <location>
        <begin position="124"/>
        <end position="143"/>
    </location>
</feature>
<organism evidence="18 19">
    <name type="scientific">Parascaris univalens</name>
    <name type="common">Nematode worm</name>
    <dbReference type="NCBI Taxonomy" id="6257"/>
    <lineage>
        <taxon>Eukaryota</taxon>
        <taxon>Metazoa</taxon>
        <taxon>Ecdysozoa</taxon>
        <taxon>Nematoda</taxon>
        <taxon>Chromadorea</taxon>
        <taxon>Rhabditida</taxon>
        <taxon>Spirurina</taxon>
        <taxon>Ascaridomorpha</taxon>
        <taxon>Ascaridoidea</taxon>
        <taxon>Ascarididae</taxon>
        <taxon>Parascaris</taxon>
    </lineage>
</organism>
<feature type="domain" description="Piezo TM1-24" evidence="16">
    <location>
        <begin position="348"/>
        <end position="665"/>
    </location>
</feature>
<keyword evidence="7" id="KW-0406">Ion transport</keyword>
<reference evidence="19" key="1">
    <citation type="submission" date="2022-11" db="UniProtKB">
        <authorList>
            <consortium name="WormBaseParasite"/>
        </authorList>
    </citation>
    <scope>IDENTIFICATION</scope>
</reference>
<keyword evidence="5 12" id="KW-0812">Transmembrane</keyword>
<feature type="transmembrane region" description="Helical" evidence="12">
    <location>
        <begin position="945"/>
        <end position="968"/>
    </location>
</feature>
<sequence length="2611" mass="299829">MSKMPFDQRAYFLLYCVLLPIVLVTACTLRINIFSFFYGLFLLFLPFSLSSLNSDLGHPKKFLLCLTLSSFVFILAQIAFNAVTWIDVPEESGFHGCVAVEDRLREFGLERLSLNNLVDTFGSLAPNVIVFTTASLLIIRILLTEHQKDRNLLTVELEKIHESDGHFQSEILRIISNTKWNSLMTQLHDVLFCIMLAIAGAIHPSLLSAVYFLISVVIVICWAFDYTPTCAQFRTLRQYVLVLSGFHVALIYLYQMPTMRTFCEPLSTIARLFGLVYLKATKCDPHPSIRVTPYWPWSQMLSPYAYLLLYSLAAIQLRVVQYSGLQKSDYTEEKSLYLAQSQLRRLTDEKSFPSVTRRNLMEQTYNMARSQSYVLMLFVMMAWSLLYHSWLTFVLMIVSCVVWMYPNSQRFCLKISPYIAVYAQALVLIQFVYGLDLTQAELPDEKPVFLRQIGLEKSRLSPPWRPILLKFTFTVLFWVTVKQRTKERRRDVNEEIELPEKAETDAESPLKDEQPPLQSSLTAISPAVSYLRHIVTKYWVIVNLCLLLAISLQNPVVFYRIIYMAFFQIFVNCFQISFPTWRKSLYAFWTLMVAYCMFVLSLIYTYQFHGFPQLYQQYLGMSEDVLRSFGLERFSSGQLFIRLLTPISFLIFTLVQMNFFHENLMERTGKWEKAFYYNQSRLPTMLGKFQKRHGGLLNIVKVASSEKNEEILDDKIDLSPKANVKIRIEEPEEESNFPRVKEYIDIIGERCRSFADYHELIVNYSWRFTEIHIDKAIAFMMLHICVSEISAMNIVYIIYIAVTLRKPTHTKRLGFSTGIWTSLIIILKMVYQMEFIKEENLSVFCEDVFGINATVRAPEWIGLHKTDKVFTYTRDYILLTILFAFRAIVELRQSLYRYEHGDLTPIRGVLFSNITRKDADIDMLNCLKYFANFFFYRFGLEVCRVTAVITIGLRSDLISVIYAAFLLATLSLKRKTIAQIWPYSTTCLAVLFAFQYTLCVGIPKAFCHVYPWTNWDHNMIEWLFLPDFMIPPNPVKLYADFFLLLFMSLQLRVFRIEASERDYVGGSNKSVLDEGRGRRTLLKVNSDEKVEKLNSAAVPDFIGKSDTLLDHAKRIVFVHLWWLTLSMVFIAGTSRVTLFAFGYVVGCFLFLWVGNSLFLRPVRVALALLNKLILYNACVIFIKISLQVVGCVYMSQMYKNYCWVLQLFGIACLKTGVRPEKIVDPAILAECSVPHREAGIFYDGMCFMFLLIQQRIFGSEYFKHVVAEIRAQKFIASRGAEIIAKITKKQVEEAERKEDEILSKVKKKMDRIRMKHERGAELQRPSTLIFQTQKQEEGDVLPEASDTREHSAHIIEPSEESSRPTFFTPSDSISVQFPNEDLRANATKKRTKSISSDSKTVKRMDSISPSLKQRIRFASRAVAGAQETVDFESGDEWSSDEEDKLGPDLLEEVGVKGLGPLQLLNYAFKKGAIKEALKESNEIEAAHARMEREMEDAFGVADHNAIRRAILRQKARRPKADYDESTFDEESITRREELPSLLRSTLGAAAVQSRGKKRSDSSALSRMPSTHDDSIREASEERSQHAGETQEQAPPTNVGQRRSSVHPLLEAPAVAKSPSSVAGAIQALAVLEMCVVEKQNRDAAEEEQMRLLGTHRSRLQQLKLRFTELARNLGTFALLFGRGVIESTIENLMSLSRDYRYIARVLTTEKEQHKEMLIRIEDESDLRSALLNHRKSLVNHRCAENSKMVSIDESFVQLHRYVQSTEDSAGRSTPASKAETASIVTTKPAVKKERDHMLVRLIQALYYVLLSRSEIICYFMIVLNQMHSASILSMPLPLMTLLWGTLTVPRPSKNFWITMITYTQAMVIVKYIFQFGFFPWNKITASVHPFWPPRIIGIEKKDKYAAWDLALLMALFFHRNILKSIGLWDEKASATIQEDAAKSRRRSSNCRATPTRLLSPTETAVPVEADHDETSRSSRSSSSSSDGALKRKLSMMKSAAEQLINKRKVINKTNARLNVIRRFFSVLLNPVDRFPLDLYAPMFLCDVICFLIIIFGYSGFGADAGSVDGGVTAYFEENKVPGTLVSMLILQFVLIILDRAIFLRKFLFAKIVFQVVLVIFIHVWMFFLLPAATDRMFVTIFPCKLFYLTKIIYFLISAKQIQAGYPKRSLGNIITNSYTMINWILYKAFMLIPFLFELRALMDWMWMDTSLGVGDWFMLNDIYSHVSMIKCERNIEEDYPSPKGVKKRPILKYGLGGVLLTAIILIIWFPLVIFSMANTVGTRSLPVECTCKLTIAGFEPLFKSTAQLSDIRELTYEEYDNFQYTYRTSKQAQAYMADYTHRDVVQANINGDSSSRWSISPPSRTALVRELRGEQRMSLKFEWYFKRAPDENLQFGTAEDFRVINLEPGDPIRLDLADVIASGSRKLIRVPHLLIPIVKVPGEGKSDHVHALLSVHLKNDDDSIESTFYDGILQLDSMDGIEWWKLRMVDPSFDPMIPKEEVVLDNIVIYGFVDKVFPVTFSIITGGGILSLYLSMVLVFGRLMRSVVTGAMQRIMFEELPNVDRILRLCLDIYLVREAGELQLEEDLFAKLVFLFRSPATLIKWTREKTA</sequence>
<evidence type="ECO:0000256" key="1">
    <source>
        <dbReference type="ARBA" id="ARBA00004651"/>
    </source>
</evidence>
<evidence type="ECO:0000256" key="9">
    <source>
        <dbReference type="ARBA" id="ARBA00023303"/>
    </source>
</evidence>
<evidence type="ECO:0000259" key="16">
    <source>
        <dbReference type="Pfam" id="PF24871"/>
    </source>
</evidence>
<dbReference type="Pfam" id="PF24874">
    <property type="entry name" value="Piezo_THU9_anchor"/>
    <property type="match status" value="1"/>
</dbReference>
<dbReference type="GO" id="GO:0005886">
    <property type="term" value="C:plasma membrane"/>
    <property type="evidence" value="ECO:0007669"/>
    <property type="project" value="UniProtKB-SubCell"/>
</dbReference>
<dbReference type="PROSITE" id="PS51257">
    <property type="entry name" value="PROKAR_LIPOPROTEIN"/>
    <property type="match status" value="1"/>
</dbReference>
<feature type="transmembrane region" description="Helical" evidence="12">
    <location>
        <begin position="390"/>
        <end position="406"/>
    </location>
</feature>
<feature type="transmembrane region" description="Helical" evidence="12">
    <location>
        <begin position="1120"/>
        <end position="1153"/>
    </location>
</feature>
<comment type="similarity">
    <text evidence="2">Belongs to the PIEZO (TC 1.A.75) family.</text>
</comment>
<feature type="region of interest" description="Disordered" evidence="11">
    <location>
        <begin position="1350"/>
        <end position="1405"/>
    </location>
</feature>
<dbReference type="InterPro" id="IPR027272">
    <property type="entry name" value="Piezo"/>
</dbReference>
<keyword evidence="9" id="KW-0407">Ion channel</keyword>
<evidence type="ECO:0000259" key="15">
    <source>
        <dbReference type="Pfam" id="PF23188"/>
    </source>
</evidence>
<feature type="transmembrane region" description="Helical" evidence="12">
    <location>
        <begin position="37"/>
        <end position="56"/>
    </location>
</feature>
<feature type="domain" description="Piezo TM25-28" evidence="14">
    <location>
        <begin position="1092"/>
        <end position="1338"/>
    </location>
</feature>
<keyword evidence="18" id="KW-1185">Reference proteome</keyword>
<dbReference type="Pfam" id="PF12166">
    <property type="entry name" value="Piezo_cap"/>
    <property type="match status" value="1"/>
</dbReference>
<evidence type="ECO:0000256" key="11">
    <source>
        <dbReference type="SAM" id="MobiDB-lite"/>
    </source>
</evidence>
<dbReference type="WBParaSite" id="PgR026_g039_t01">
    <property type="protein sequence ID" value="PgR026_g039_t01"/>
    <property type="gene ID" value="PgR026_g039"/>
</dbReference>
<evidence type="ECO:0000256" key="6">
    <source>
        <dbReference type="ARBA" id="ARBA00022989"/>
    </source>
</evidence>
<feature type="domain" description="Piezo THU9 and anchor" evidence="17">
    <location>
        <begin position="2037"/>
        <end position="2275"/>
    </location>
</feature>
<feature type="transmembrane region" description="Helical" evidence="12">
    <location>
        <begin position="585"/>
        <end position="606"/>
    </location>
</feature>
<proteinExistence type="inferred from homology"/>
<dbReference type="InterPro" id="IPR056768">
    <property type="entry name" value="THU_Piezo"/>
</dbReference>
<dbReference type="GO" id="GO:0008381">
    <property type="term" value="F:mechanosensitive monoatomic ion channel activity"/>
    <property type="evidence" value="ECO:0007669"/>
    <property type="project" value="InterPro"/>
</dbReference>
<feature type="transmembrane region" description="Helical" evidence="12">
    <location>
        <begin position="1173"/>
        <end position="1193"/>
    </location>
</feature>
<feature type="transmembrane region" description="Helical" evidence="12">
    <location>
        <begin position="2136"/>
        <end position="2156"/>
    </location>
</feature>
<evidence type="ECO:0000313" key="19">
    <source>
        <dbReference type="WBParaSite" id="PgR026_g039_t01"/>
    </source>
</evidence>
<dbReference type="InterPro" id="IPR056770">
    <property type="entry name" value="Piezo_THU9_anchor"/>
</dbReference>
<dbReference type="Proteomes" id="UP000887569">
    <property type="component" value="Unplaced"/>
</dbReference>
<keyword evidence="8 12" id="KW-0472">Membrane</keyword>
<evidence type="ECO:0000256" key="10">
    <source>
        <dbReference type="SAM" id="Coils"/>
    </source>
</evidence>
<feature type="transmembrane region" description="Helical" evidence="12">
    <location>
        <begin position="2177"/>
        <end position="2198"/>
    </location>
</feature>
<evidence type="ECO:0000256" key="3">
    <source>
        <dbReference type="ARBA" id="ARBA00022448"/>
    </source>
</evidence>
<keyword evidence="10" id="KW-0175">Coiled coil</keyword>
<feature type="region of interest" description="Disordered" evidence="11">
    <location>
        <begin position="1967"/>
        <end position="1989"/>
    </location>
</feature>
<feature type="domain" description="Piezo transmembrane helical unit" evidence="15">
    <location>
        <begin position="1811"/>
        <end position="1929"/>
    </location>
</feature>